<dbReference type="AlphaFoldDB" id="A0A2U9BUK4"/>
<organism evidence="1 2">
    <name type="scientific">Scophthalmus maximus</name>
    <name type="common">Turbot</name>
    <name type="synonym">Psetta maxima</name>
    <dbReference type="NCBI Taxonomy" id="52904"/>
    <lineage>
        <taxon>Eukaryota</taxon>
        <taxon>Metazoa</taxon>
        <taxon>Chordata</taxon>
        <taxon>Craniata</taxon>
        <taxon>Vertebrata</taxon>
        <taxon>Euteleostomi</taxon>
        <taxon>Actinopterygii</taxon>
        <taxon>Neopterygii</taxon>
        <taxon>Teleostei</taxon>
        <taxon>Neoteleostei</taxon>
        <taxon>Acanthomorphata</taxon>
        <taxon>Carangaria</taxon>
        <taxon>Pleuronectiformes</taxon>
        <taxon>Pleuronectoidei</taxon>
        <taxon>Scophthalmidae</taxon>
        <taxon>Scophthalmus</taxon>
    </lineage>
</organism>
<name>A0A2U9BUK4_SCOMX</name>
<dbReference type="Proteomes" id="UP000246464">
    <property type="component" value="Chromosome 9"/>
</dbReference>
<evidence type="ECO:0000313" key="1">
    <source>
        <dbReference type="EMBL" id="AWP07761.1"/>
    </source>
</evidence>
<keyword evidence="2" id="KW-1185">Reference proteome</keyword>
<reference evidence="1 2" key="1">
    <citation type="submission" date="2017-12" db="EMBL/GenBank/DDBJ databases">
        <title>Integrating genomic resources of turbot (Scophthalmus maximus) in depth evaluation of genetic and physical mapping variation across individuals.</title>
        <authorList>
            <person name="Martinez P."/>
        </authorList>
    </citation>
    <scope>NUCLEOTIDE SEQUENCE [LARGE SCALE GENOMIC DNA]</scope>
</reference>
<gene>
    <name evidence="1" type="ORF">SMAX5B_015249</name>
</gene>
<dbReference type="EMBL" id="CP026251">
    <property type="protein sequence ID" value="AWP07761.1"/>
    <property type="molecule type" value="Genomic_DNA"/>
</dbReference>
<sequence length="101" mass="11580">MAPNKILNWRLQNGRSHEHLSDNLLTCDFVVSSLKKDGDLRGEGLSGDECVYLSTADDDRWDAELRREILRQHEDRLKEALEADDASLGLRHKLQQLHSLT</sequence>
<protein>
    <submittedName>
        <fullName evidence="1">Uncharacterized protein</fullName>
    </submittedName>
</protein>
<proteinExistence type="predicted"/>
<accession>A0A2U9BUK4</accession>
<evidence type="ECO:0000313" key="2">
    <source>
        <dbReference type="Proteomes" id="UP000246464"/>
    </source>
</evidence>